<accession>A0A4U3AWR1</accession>
<dbReference type="EMBL" id="SZON01001158">
    <property type="protein sequence ID" value="TKI92300.1"/>
    <property type="molecule type" value="Genomic_DNA"/>
</dbReference>
<dbReference type="AlphaFoldDB" id="A0A4U3AWR1"/>
<protein>
    <submittedName>
        <fullName evidence="1">Lipase</fullName>
    </submittedName>
</protein>
<dbReference type="SUPFAM" id="SSF52266">
    <property type="entry name" value="SGNH hydrolase"/>
    <property type="match status" value="1"/>
</dbReference>
<sequence length="63" mass="7204">FLDGWNESVYSISKANQPSIVLPIRKLISNDKKDLLFDQVHPNDDGYAIIADSFTKKVLAYKY</sequence>
<name>A0A4U3AWR1_9BACI</name>
<evidence type="ECO:0000313" key="1">
    <source>
        <dbReference type="EMBL" id="TKI92300.1"/>
    </source>
</evidence>
<comment type="caution">
    <text evidence="1">The sequence shown here is derived from an EMBL/GenBank/DDBJ whole genome shotgun (WGS) entry which is preliminary data.</text>
</comment>
<dbReference type="InterPro" id="IPR036514">
    <property type="entry name" value="SGNH_hydro_sf"/>
</dbReference>
<dbReference type="Proteomes" id="UP000305222">
    <property type="component" value="Unassembled WGS sequence"/>
</dbReference>
<dbReference type="Gene3D" id="3.40.50.1110">
    <property type="entry name" value="SGNH hydrolase"/>
    <property type="match status" value="1"/>
</dbReference>
<reference evidence="1 2" key="1">
    <citation type="journal article" date="2019" name="Environ. Microbiol.">
        <title>An active ?-lactamase is a part of an orchestrated cell wall stress resistance network of Bacillus subtilis and related rhizosphere species.</title>
        <authorList>
            <person name="Bucher T."/>
            <person name="Keren-Paz A."/>
            <person name="Hausser J."/>
            <person name="Olender T."/>
            <person name="Cytryn E."/>
            <person name="Kolodkin-Gal I."/>
        </authorList>
    </citation>
    <scope>NUCLEOTIDE SEQUENCE [LARGE SCALE GENOMIC DNA]</scope>
    <source>
        <strain evidence="1 2">I5</strain>
    </source>
</reference>
<organism evidence="1 2">
    <name type="scientific">Bacillus wiedmannii</name>
    <dbReference type="NCBI Taxonomy" id="1890302"/>
    <lineage>
        <taxon>Bacteria</taxon>
        <taxon>Bacillati</taxon>
        <taxon>Bacillota</taxon>
        <taxon>Bacilli</taxon>
        <taxon>Bacillales</taxon>
        <taxon>Bacillaceae</taxon>
        <taxon>Bacillus</taxon>
        <taxon>Bacillus cereus group</taxon>
    </lineage>
</organism>
<feature type="non-terminal residue" evidence="1">
    <location>
        <position position="1"/>
    </location>
</feature>
<evidence type="ECO:0000313" key="2">
    <source>
        <dbReference type="Proteomes" id="UP000305222"/>
    </source>
</evidence>
<proteinExistence type="predicted"/>
<gene>
    <name evidence="1" type="ORF">FC699_20305</name>
</gene>